<keyword evidence="3" id="KW-1185">Reference proteome</keyword>
<name>A0A1Q5UEF9_9EURO</name>
<evidence type="ECO:0000256" key="1">
    <source>
        <dbReference type="PROSITE-ProRule" id="PRU00023"/>
    </source>
</evidence>
<dbReference type="Pfam" id="PF12796">
    <property type="entry name" value="Ank_2"/>
    <property type="match status" value="1"/>
</dbReference>
<dbReference type="PROSITE" id="PS50297">
    <property type="entry name" value="ANK_REP_REGION"/>
    <property type="match status" value="1"/>
</dbReference>
<evidence type="ECO:0000313" key="2">
    <source>
        <dbReference type="EMBL" id="OKP10859.1"/>
    </source>
</evidence>
<dbReference type="SUPFAM" id="SSF48403">
    <property type="entry name" value="Ankyrin repeat"/>
    <property type="match status" value="1"/>
</dbReference>
<dbReference type="InterPro" id="IPR051616">
    <property type="entry name" value="Cul2-RING_E3_ligase_SR"/>
</dbReference>
<dbReference type="InterPro" id="IPR002110">
    <property type="entry name" value="Ankyrin_rpt"/>
</dbReference>
<dbReference type="Proteomes" id="UP000186955">
    <property type="component" value="Unassembled WGS sequence"/>
</dbReference>
<dbReference type="PANTHER" id="PTHR46224">
    <property type="entry name" value="ANKYRIN REPEAT FAMILY PROTEIN"/>
    <property type="match status" value="1"/>
</dbReference>
<dbReference type="OrthoDB" id="426293at2759"/>
<feature type="repeat" description="ANK" evidence="1">
    <location>
        <begin position="52"/>
        <end position="76"/>
    </location>
</feature>
<proteinExistence type="predicted"/>
<accession>A0A1Q5UEF9</accession>
<evidence type="ECO:0000313" key="3">
    <source>
        <dbReference type="Proteomes" id="UP000186955"/>
    </source>
</evidence>
<keyword evidence="1" id="KW-0040">ANK repeat</keyword>
<dbReference type="PROSITE" id="PS50088">
    <property type="entry name" value="ANK_REPEAT"/>
    <property type="match status" value="1"/>
</dbReference>
<sequence>MRLLLDTGKVDIEAFDFECRTPLSHAAGAGKTEAVMVLLAAGGVNPNSMDWNGRTPLSWAAEFGYADVVKVLLATGKVAPDTFGEIGKTLLFWATGSSRYMSNKSAIYMSQAEREMALEDIRRVLKGEAPLVLSIEATKRKKAPERLAKYNPLEVMERLLQHA</sequence>
<gene>
    <name evidence="2" type="ORF">PENSUB_3679</name>
</gene>
<organism evidence="2 3">
    <name type="scientific">Penicillium subrubescens</name>
    <dbReference type="NCBI Taxonomy" id="1316194"/>
    <lineage>
        <taxon>Eukaryota</taxon>
        <taxon>Fungi</taxon>
        <taxon>Dikarya</taxon>
        <taxon>Ascomycota</taxon>
        <taxon>Pezizomycotina</taxon>
        <taxon>Eurotiomycetes</taxon>
        <taxon>Eurotiomycetidae</taxon>
        <taxon>Eurotiales</taxon>
        <taxon>Aspergillaceae</taxon>
        <taxon>Penicillium</taxon>
    </lineage>
</organism>
<dbReference type="SMART" id="SM00248">
    <property type="entry name" value="ANK"/>
    <property type="match status" value="2"/>
</dbReference>
<dbReference type="EMBL" id="MNBE01000310">
    <property type="protein sequence ID" value="OKP10859.1"/>
    <property type="molecule type" value="Genomic_DNA"/>
</dbReference>
<dbReference type="STRING" id="1316194.A0A1Q5UEF9"/>
<comment type="caution">
    <text evidence="2">The sequence shown here is derived from an EMBL/GenBank/DDBJ whole genome shotgun (WGS) entry which is preliminary data.</text>
</comment>
<dbReference type="InterPro" id="IPR036770">
    <property type="entry name" value="Ankyrin_rpt-contain_sf"/>
</dbReference>
<dbReference type="AlphaFoldDB" id="A0A1Q5UEF9"/>
<dbReference type="Gene3D" id="1.25.40.20">
    <property type="entry name" value="Ankyrin repeat-containing domain"/>
    <property type="match status" value="1"/>
</dbReference>
<protein>
    <submittedName>
        <fullName evidence="2">Uncharacterized protein</fullName>
    </submittedName>
</protein>
<reference evidence="2 3" key="1">
    <citation type="submission" date="2016-10" db="EMBL/GenBank/DDBJ databases">
        <title>Genome sequence of the ascomycete fungus Penicillium subrubescens.</title>
        <authorList>
            <person name="De Vries R.P."/>
            <person name="Peng M."/>
            <person name="Dilokpimol A."/>
            <person name="Hilden K."/>
            <person name="Makela M.R."/>
            <person name="Grigoriev I."/>
            <person name="Riley R."/>
            <person name="Granchi Z."/>
        </authorList>
    </citation>
    <scope>NUCLEOTIDE SEQUENCE [LARGE SCALE GENOMIC DNA]</scope>
    <source>
        <strain evidence="2 3">CBS 132785</strain>
    </source>
</reference>